<evidence type="ECO:0000256" key="10">
    <source>
        <dbReference type="ARBA" id="ARBA00031552"/>
    </source>
</evidence>
<evidence type="ECO:0000256" key="7">
    <source>
        <dbReference type="ARBA" id="ARBA00022840"/>
    </source>
</evidence>
<organism evidence="14 15">
    <name type="scientific">Clytia hemisphaerica</name>
    <dbReference type="NCBI Taxonomy" id="252671"/>
    <lineage>
        <taxon>Eukaryota</taxon>
        <taxon>Metazoa</taxon>
        <taxon>Cnidaria</taxon>
        <taxon>Hydrozoa</taxon>
        <taxon>Hydroidolina</taxon>
        <taxon>Leptothecata</taxon>
        <taxon>Obeliida</taxon>
        <taxon>Clytiidae</taxon>
        <taxon>Clytia</taxon>
    </lineage>
</organism>
<keyword evidence="6" id="KW-0547">Nucleotide-binding</keyword>
<evidence type="ECO:0000256" key="9">
    <source>
        <dbReference type="ARBA" id="ARBA00031202"/>
    </source>
</evidence>
<dbReference type="AlphaFoldDB" id="A0A7M5TVT5"/>
<name>A0A7M5TVT5_9CNID</name>
<dbReference type="InterPro" id="IPR014729">
    <property type="entry name" value="Rossmann-like_a/b/a_fold"/>
</dbReference>
<evidence type="ECO:0000256" key="5">
    <source>
        <dbReference type="ARBA" id="ARBA00022598"/>
    </source>
</evidence>
<evidence type="ECO:0000313" key="15">
    <source>
        <dbReference type="Proteomes" id="UP000594262"/>
    </source>
</evidence>
<comment type="catalytic activity">
    <reaction evidence="12">
        <text>diphthine-[translation elongation factor 2] + NH4(+) + ATP = diphthamide-[translation elongation factor 2] + AMP + diphosphate + H(+)</text>
        <dbReference type="Rhea" id="RHEA:19753"/>
        <dbReference type="Rhea" id="RHEA-COMP:10172"/>
        <dbReference type="Rhea" id="RHEA-COMP:10174"/>
        <dbReference type="ChEBI" id="CHEBI:15378"/>
        <dbReference type="ChEBI" id="CHEBI:16692"/>
        <dbReference type="ChEBI" id="CHEBI:28938"/>
        <dbReference type="ChEBI" id="CHEBI:30616"/>
        <dbReference type="ChEBI" id="CHEBI:33019"/>
        <dbReference type="ChEBI" id="CHEBI:82696"/>
        <dbReference type="ChEBI" id="CHEBI:456215"/>
        <dbReference type="EC" id="6.3.1.14"/>
    </reaction>
</comment>
<sequence>MRVVALISGGKDSCFNMMHCVYQGHEIVALANLQPEEKDEMDSYMYQTVGHDVIDAYSEALGLPLYRRVIRGRSVNVQEDYQVVAEDEVEDLFQLLKKIKEEIDFEGVSSGAILSNYQRVRVEHVCNRLELKSLAYLWQRNQDELLDEMIAAEVTAILIKVASLGLKPCHLGQTLHEMRQSLHRMKKECFLNVCGEGGEYETLVLDCPLFIKTIVIDESTVVTHEESNDVLTVAYKTFQKFHLREKLNVNSNMTLRERMKGVTIATPPLLNVHVPQLCSNDQQEKDNADVICTRTDVPKSKDCCFSFRSNKTVGWVSGIVCPVQEDKTLEESTLQVLNTFKEKLEEHCGGQDENNPINCLVHLFVRNMDDFARINNVYKRFFKAKPPARVCVKVELPPNEHFRMDTHLVNQSQRQVHYVQGISYWAPANIGPYSQAVKCTIGRLKKVFFSGSIPLQPASMQLLTDDFPREAMLSLKHVHEVAEVFANERHSNVHYGSITCYVTQYKFMKMAQNIFEHHQDFFPAENYEVGVVCVPRLPRNARIEWHVNMVIPLQQDEDCSEDEDGQDETEDVVNDVSRYFKNSRVFSLDNPCGVLREVPPSKDAPFCRLFVAIGDTASRDQEVKEATNMIYEQLKPKTIVSIVPVTYVMDGALMMLSFDFHS</sequence>
<dbReference type="Gene3D" id="3.90.1490.10">
    <property type="entry name" value="putative n-type atp pyrophosphatase, domain 2"/>
    <property type="match status" value="1"/>
</dbReference>
<dbReference type="NCBIfam" id="TIGR00290">
    <property type="entry name" value="MJ0570_dom"/>
    <property type="match status" value="1"/>
</dbReference>
<dbReference type="FunFam" id="3.90.1490.10:FF:000001">
    <property type="entry name" value="Diphthine--ammonia ligase"/>
    <property type="match status" value="1"/>
</dbReference>
<evidence type="ECO:0000256" key="12">
    <source>
        <dbReference type="ARBA" id="ARBA00048108"/>
    </source>
</evidence>
<dbReference type="InterPro" id="IPR006175">
    <property type="entry name" value="YjgF/YER057c/UK114"/>
</dbReference>
<dbReference type="UniPathway" id="UPA00559"/>
<keyword evidence="5" id="KW-0436">Ligase</keyword>
<evidence type="ECO:0000256" key="6">
    <source>
        <dbReference type="ARBA" id="ARBA00022741"/>
    </source>
</evidence>
<proteinExistence type="inferred from homology"/>
<evidence type="ECO:0000313" key="14">
    <source>
        <dbReference type="EnsemblMetazoa" id="CLYHEMP002575.1"/>
    </source>
</evidence>
<protein>
    <recommendedName>
        <fullName evidence="4">Diphthine--ammonia ligase</fullName>
        <ecNumber evidence="3">6.3.1.14</ecNumber>
    </recommendedName>
    <alternativeName>
        <fullName evidence="9">ATP-binding domain-containing protein 4</fullName>
    </alternativeName>
    <alternativeName>
        <fullName evidence="8">Diphthamide synthase</fullName>
    </alternativeName>
    <alternativeName>
        <fullName evidence="10">Diphthamide synthetase</fullName>
    </alternativeName>
    <alternativeName>
        <fullName evidence="11">Protein DPH6 homolog</fullName>
    </alternativeName>
</protein>
<dbReference type="Pfam" id="PF01042">
    <property type="entry name" value="Ribonuc_L-PSP"/>
    <property type="match status" value="1"/>
</dbReference>
<dbReference type="OrthoDB" id="686384at2759"/>
<comment type="similarity">
    <text evidence="2">Belongs to the Diphthine--ammonia ligase family.</text>
</comment>
<reference evidence="14" key="1">
    <citation type="submission" date="2021-01" db="UniProtKB">
        <authorList>
            <consortium name="EnsemblMetazoa"/>
        </authorList>
    </citation>
    <scope>IDENTIFICATION</scope>
</reference>
<dbReference type="EC" id="6.3.1.14" evidence="3"/>
<keyword evidence="15" id="KW-1185">Reference proteome</keyword>
<dbReference type="PANTHER" id="PTHR12196">
    <property type="entry name" value="DOMAIN OF UNKNOWN FUNCTION 71 DUF71 -CONTAINING PROTEIN"/>
    <property type="match status" value="1"/>
</dbReference>
<dbReference type="Proteomes" id="UP000594262">
    <property type="component" value="Unplaced"/>
</dbReference>
<dbReference type="InterPro" id="IPR002761">
    <property type="entry name" value="Diphthami_syn_dom"/>
</dbReference>
<evidence type="ECO:0000256" key="2">
    <source>
        <dbReference type="ARBA" id="ARBA00008496"/>
    </source>
</evidence>
<evidence type="ECO:0000256" key="1">
    <source>
        <dbReference type="ARBA" id="ARBA00005156"/>
    </source>
</evidence>
<dbReference type="FunFam" id="3.40.50.620:FF:000069">
    <property type="entry name" value="diphthine--ammonia ligase"/>
    <property type="match status" value="1"/>
</dbReference>
<dbReference type="GeneID" id="136817309"/>
<dbReference type="Pfam" id="PF01902">
    <property type="entry name" value="Diphthami_syn_2"/>
    <property type="match status" value="1"/>
</dbReference>
<dbReference type="Gene3D" id="3.40.50.620">
    <property type="entry name" value="HUPs"/>
    <property type="match status" value="1"/>
</dbReference>
<evidence type="ECO:0000256" key="3">
    <source>
        <dbReference type="ARBA" id="ARBA00012089"/>
    </source>
</evidence>
<dbReference type="GO" id="GO:0005524">
    <property type="term" value="F:ATP binding"/>
    <property type="evidence" value="ECO:0007669"/>
    <property type="project" value="UniProtKB-KW"/>
</dbReference>
<dbReference type="PANTHER" id="PTHR12196:SF2">
    <property type="entry name" value="DIPHTHINE--AMMONIA LIGASE"/>
    <property type="match status" value="1"/>
</dbReference>
<feature type="domain" description="Diphthamide synthase" evidence="13">
    <location>
        <begin position="1"/>
        <end position="226"/>
    </location>
</feature>
<evidence type="ECO:0000259" key="13">
    <source>
        <dbReference type="Pfam" id="PF01902"/>
    </source>
</evidence>
<dbReference type="Gene3D" id="3.30.1330.40">
    <property type="entry name" value="RutC-like"/>
    <property type="match status" value="2"/>
</dbReference>
<dbReference type="SUPFAM" id="SSF52402">
    <property type="entry name" value="Adenine nucleotide alpha hydrolases-like"/>
    <property type="match status" value="1"/>
</dbReference>
<dbReference type="CDD" id="cd01994">
    <property type="entry name" value="AANH_PF0828-like"/>
    <property type="match status" value="1"/>
</dbReference>
<dbReference type="EnsemblMetazoa" id="CLYHEMT002575.1">
    <property type="protein sequence ID" value="CLYHEMP002575.1"/>
    <property type="gene ID" value="CLYHEMG002575"/>
</dbReference>
<dbReference type="GO" id="GO:0017178">
    <property type="term" value="F:diphthine-ammonia ligase activity"/>
    <property type="evidence" value="ECO:0007669"/>
    <property type="project" value="UniProtKB-EC"/>
</dbReference>
<evidence type="ECO:0000256" key="11">
    <source>
        <dbReference type="ARBA" id="ARBA00032849"/>
    </source>
</evidence>
<evidence type="ECO:0000256" key="4">
    <source>
        <dbReference type="ARBA" id="ARBA00018426"/>
    </source>
</evidence>
<keyword evidence="7" id="KW-0067">ATP-binding</keyword>
<dbReference type="GO" id="GO:0017183">
    <property type="term" value="P:protein histidyl modification to diphthamide"/>
    <property type="evidence" value="ECO:0007669"/>
    <property type="project" value="UniProtKB-UniPathway"/>
</dbReference>
<comment type="pathway">
    <text evidence="1">Protein modification; peptidyl-diphthamide biosynthesis.</text>
</comment>
<dbReference type="InterPro" id="IPR030662">
    <property type="entry name" value="DPH6/MJ0570"/>
</dbReference>
<dbReference type="SUPFAM" id="SSF55298">
    <property type="entry name" value="YjgF-like"/>
    <property type="match status" value="2"/>
</dbReference>
<dbReference type="RefSeq" id="XP_066929751.1">
    <property type="nucleotide sequence ID" value="XM_067073650.1"/>
</dbReference>
<dbReference type="InterPro" id="IPR035959">
    <property type="entry name" value="RutC-like_sf"/>
</dbReference>
<evidence type="ECO:0000256" key="8">
    <source>
        <dbReference type="ARBA" id="ARBA00029814"/>
    </source>
</evidence>
<accession>A0A7M5TVT5</accession>